<feature type="compositionally biased region" description="Basic and acidic residues" evidence="1">
    <location>
        <begin position="201"/>
        <end position="216"/>
    </location>
</feature>
<gene>
    <name evidence="2" type="ORF">PENSTE_c005G02176</name>
</gene>
<keyword evidence="3" id="KW-1185">Reference proteome</keyword>
<dbReference type="OrthoDB" id="10627330at2759"/>
<feature type="compositionally biased region" description="Polar residues" evidence="1">
    <location>
        <begin position="379"/>
        <end position="388"/>
    </location>
</feature>
<dbReference type="AlphaFoldDB" id="A0A1V6TJ32"/>
<organism evidence="2 3">
    <name type="scientific">Penicillium steckii</name>
    <dbReference type="NCBI Taxonomy" id="303698"/>
    <lineage>
        <taxon>Eukaryota</taxon>
        <taxon>Fungi</taxon>
        <taxon>Dikarya</taxon>
        <taxon>Ascomycota</taxon>
        <taxon>Pezizomycotina</taxon>
        <taxon>Eurotiomycetes</taxon>
        <taxon>Eurotiomycetidae</taxon>
        <taxon>Eurotiales</taxon>
        <taxon>Aspergillaceae</taxon>
        <taxon>Penicillium</taxon>
    </lineage>
</organism>
<reference evidence="3" key="1">
    <citation type="journal article" date="2017" name="Nat. Microbiol.">
        <title>Global analysis of biosynthetic gene clusters reveals vast potential of secondary metabolite production in Penicillium species.</title>
        <authorList>
            <person name="Nielsen J.C."/>
            <person name="Grijseels S."/>
            <person name="Prigent S."/>
            <person name="Ji B."/>
            <person name="Dainat J."/>
            <person name="Nielsen K.F."/>
            <person name="Frisvad J.C."/>
            <person name="Workman M."/>
            <person name="Nielsen J."/>
        </authorList>
    </citation>
    <scope>NUCLEOTIDE SEQUENCE [LARGE SCALE GENOMIC DNA]</scope>
    <source>
        <strain evidence="3">IBT 24891</strain>
    </source>
</reference>
<proteinExistence type="predicted"/>
<evidence type="ECO:0000256" key="1">
    <source>
        <dbReference type="SAM" id="MobiDB-lite"/>
    </source>
</evidence>
<accession>A0A1V6TJ32</accession>
<feature type="region of interest" description="Disordered" evidence="1">
    <location>
        <begin position="319"/>
        <end position="388"/>
    </location>
</feature>
<dbReference type="Proteomes" id="UP000191285">
    <property type="component" value="Unassembled WGS sequence"/>
</dbReference>
<feature type="region of interest" description="Disordered" evidence="1">
    <location>
        <begin position="163"/>
        <end position="231"/>
    </location>
</feature>
<feature type="compositionally biased region" description="Polar residues" evidence="1">
    <location>
        <begin position="99"/>
        <end position="112"/>
    </location>
</feature>
<feature type="region of interest" description="Disordered" evidence="1">
    <location>
        <begin position="31"/>
        <end position="72"/>
    </location>
</feature>
<feature type="region of interest" description="Disordered" evidence="1">
    <location>
        <begin position="99"/>
        <end position="144"/>
    </location>
</feature>
<feature type="compositionally biased region" description="Basic residues" evidence="1">
    <location>
        <begin position="222"/>
        <end position="231"/>
    </location>
</feature>
<feature type="compositionally biased region" description="Polar residues" evidence="1">
    <location>
        <begin position="395"/>
        <end position="412"/>
    </location>
</feature>
<name>A0A1V6TJ32_9EURO</name>
<protein>
    <submittedName>
        <fullName evidence="2">Uncharacterized protein</fullName>
    </submittedName>
</protein>
<comment type="caution">
    <text evidence="2">The sequence shown here is derived from an EMBL/GenBank/DDBJ whole genome shotgun (WGS) entry which is preliminary data.</text>
</comment>
<sequence length="524" mass="58173">MDESTAIKDCPSGCPNLNEDFVTPVSTPCVETPNVEDLEFTSQKVPEPPPHPPRMDTSPVEDREIASQEVPEPPVLEQTISASIPTAPLQLNFRQTTPEVIGQSDLSNKENPTLTSAAENTTEETISASAAAAPLQTKSRQTTPEVIGESDFNIEKDPIATNSAEDATEEAQDCSSTNHEKVVVAQSPPVDINTTLPTANKEQEVKEDQNKIDDSNPSKSSNRGRGRRIHYAKYNERELPDTKADLTDEQICSLFLRPPEVRKRYTKYFSKGCGYIVSSSMRLLFQRDASGKLRFSEDILRSNIGSWEKKLRGYEYPDQYLRTGEPRPHGDAEENLTRKRKRPLVEDSTAESSSQPALKTIRGHTPALESPFVGPTVNPPKTSASSNSVFFSPQQLTATSPTPLGNPTQQPSTEPPANYLFRPNIRVIPPLTPALVEILLRLEVGHNALLTKEDIMQIIHWIGDSSLMLQGIVSRSLLTNMPTEPRYILFDLQDDLSRASRVCTAFSHAVQHEIRESEDHLEKE</sequence>
<feature type="compositionally biased region" description="Low complexity" evidence="1">
    <location>
        <begin position="113"/>
        <end position="133"/>
    </location>
</feature>
<evidence type="ECO:0000313" key="3">
    <source>
        <dbReference type="Proteomes" id="UP000191285"/>
    </source>
</evidence>
<feature type="region of interest" description="Disordered" evidence="1">
    <location>
        <begin position="395"/>
        <end position="414"/>
    </location>
</feature>
<evidence type="ECO:0000313" key="2">
    <source>
        <dbReference type="EMBL" id="OQE26402.1"/>
    </source>
</evidence>
<feature type="compositionally biased region" description="Basic and acidic residues" evidence="1">
    <location>
        <begin position="324"/>
        <end position="337"/>
    </location>
</feature>
<dbReference type="EMBL" id="MLKD01000005">
    <property type="protein sequence ID" value="OQE26402.1"/>
    <property type="molecule type" value="Genomic_DNA"/>
</dbReference>